<evidence type="ECO:0000313" key="3">
    <source>
        <dbReference type="Proteomes" id="UP000295210"/>
    </source>
</evidence>
<dbReference type="InterPro" id="IPR046643">
    <property type="entry name" value="DUF6755"/>
</dbReference>
<keyword evidence="1" id="KW-0812">Transmembrane</keyword>
<dbReference type="EMBL" id="SMGK01000005">
    <property type="protein sequence ID" value="TCK71669.1"/>
    <property type="molecule type" value="Genomic_DNA"/>
</dbReference>
<reference evidence="2 3" key="1">
    <citation type="submission" date="2019-03" db="EMBL/GenBank/DDBJ databases">
        <title>Genomic Encyclopedia of Type Strains, Phase IV (KMG-IV): sequencing the most valuable type-strain genomes for metagenomic binning, comparative biology and taxonomic classification.</title>
        <authorList>
            <person name="Goeker M."/>
        </authorList>
    </citation>
    <scope>NUCLEOTIDE SEQUENCE [LARGE SCALE GENOMIC DNA]</scope>
    <source>
        <strain evidence="2 3">DSM 103428</strain>
    </source>
</reference>
<proteinExistence type="predicted"/>
<evidence type="ECO:0000256" key="1">
    <source>
        <dbReference type="SAM" id="Phobius"/>
    </source>
</evidence>
<keyword evidence="1" id="KW-0472">Membrane</keyword>
<dbReference type="Proteomes" id="UP000295210">
    <property type="component" value="Unassembled WGS sequence"/>
</dbReference>
<organism evidence="2 3">
    <name type="scientific">Acidipila rosea</name>
    <dbReference type="NCBI Taxonomy" id="768535"/>
    <lineage>
        <taxon>Bacteria</taxon>
        <taxon>Pseudomonadati</taxon>
        <taxon>Acidobacteriota</taxon>
        <taxon>Terriglobia</taxon>
        <taxon>Terriglobales</taxon>
        <taxon>Acidobacteriaceae</taxon>
        <taxon>Acidipila</taxon>
    </lineage>
</organism>
<keyword evidence="1" id="KW-1133">Transmembrane helix</keyword>
<name>A0A4R1L5X2_9BACT</name>
<comment type="caution">
    <text evidence="2">The sequence shown here is derived from an EMBL/GenBank/DDBJ whole genome shotgun (WGS) entry which is preliminary data.</text>
</comment>
<evidence type="ECO:0000313" key="2">
    <source>
        <dbReference type="EMBL" id="TCK71669.1"/>
    </source>
</evidence>
<gene>
    <name evidence="2" type="ORF">C7378_2952</name>
</gene>
<sequence>MSVQRQGTVLFTAILVLVATGVVVQLWLLTVSMEAVFRHDAHTAIPAATCSTVLFAINAGLLRYVFRFDRSLQR</sequence>
<protein>
    <submittedName>
        <fullName evidence="2">Uncharacterized protein</fullName>
    </submittedName>
</protein>
<accession>A0A4R1L5X2</accession>
<keyword evidence="3" id="KW-1185">Reference proteome</keyword>
<dbReference type="RefSeq" id="WP_131998321.1">
    <property type="nucleotide sequence ID" value="NZ_SMGK01000005.1"/>
</dbReference>
<dbReference type="Pfam" id="PF20540">
    <property type="entry name" value="DUF6755"/>
    <property type="match status" value="1"/>
</dbReference>
<dbReference type="AlphaFoldDB" id="A0A4R1L5X2"/>
<feature type="transmembrane region" description="Helical" evidence="1">
    <location>
        <begin position="41"/>
        <end position="66"/>
    </location>
</feature>
<feature type="transmembrane region" description="Helical" evidence="1">
    <location>
        <begin position="7"/>
        <end position="29"/>
    </location>
</feature>